<comment type="caution">
    <text evidence="20">The sequence shown here is derived from an EMBL/GenBank/DDBJ whole genome shotgun (WGS) entry which is preliminary data.</text>
</comment>
<keyword evidence="9 14" id="KW-0547">Nucleotide-binding</keyword>
<dbReference type="InterPro" id="IPR024956">
    <property type="entry name" value="tRNAHis_GuaTrfase_cat"/>
</dbReference>
<evidence type="ECO:0000256" key="1">
    <source>
        <dbReference type="ARBA" id="ARBA00002939"/>
    </source>
</evidence>
<feature type="binding site" evidence="16">
    <location>
        <position position="78"/>
    </location>
    <ligand>
        <name>Mg(2+)</name>
        <dbReference type="ChEBI" id="CHEBI:18420"/>
        <label>1</label>
        <note>catalytic</note>
    </ligand>
</feature>
<evidence type="ECO:0000256" key="16">
    <source>
        <dbReference type="PIRSR" id="PIRSR028980-2"/>
    </source>
</evidence>
<dbReference type="EC" id="2.7.7.79" evidence="3 14"/>
<evidence type="ECO:0000313" key="21">
    <source>
        <dbReference type="Proteomes" id="UP000246991"/>
    </source>
</evidence>
<dbReference type="InterPro" id="IPR038469">
    <property type="entry name" value="tRNAHis_GuaTrfase_Thg1_sf"/>
</dbReference>
<keyword evidence="10 14" id="KW-0460">Magnesium</keyword>
<evidence type="ECO:0000256" key="15">
    <source>
        <dbReference type="PIRSR" id="PIRSR028980-1"/>
    </source>
</evidence>
<keyword evidence="21" id="KW-1185">Reference proteome</keyword>
<dbReference type="AlphaFoldDB" id="A0A317SMH5"/>
<comment type="similarity">
    <text evidence="2 14">Belongs to the tRNA(His) guanylyltransferase family.</text>
</comment>
<dbReference type="PIRSF" id="PIRSF028980">
    <property type="entry name" value="tRNAHis_guanylyltransferase"/>
    <property type="match status" value="1"/>
</dbReference>
<dbReference type="InterPro" id="IPR025845">
    <property type="entry name" value="Thg1_C_dom"/>
</dbReference>
<dbReference type="GO" id="GO:0006400">
    <property type="term" value="P:tRNA modification"/>
    <property type="evidence" value="ECO:0007669"/>
    <property type="project" value="UniProtKB-UniRule"/>
</dbReference>
<evidence type="ECO:0000256" key="5">
    <source>
        <dbReference type="ARBA" id="ARBA00022679"/>
    </source>
</evidence>
<keyword evidence="5 14" id="KW-0808">Transferase</keyword>
<dbReference type="GO" id="GO:0005525">
    <property type="term" value="F:GTP binding"/>
    <property type="evidence" value="ECO:0007669"/>
    <property type="project" value="UniProtKB-UniRule"/>
</dbReference>
<evidence type="ECO:0000256" key="6">
    <source>
        <dbReference type="ARBA" id="ARBA00022694"/>
    </source>
</evidence>
<sequence length="294" mass="34155">MALTIRCRHYTRNFESPRYLLPNTYIILRLDGRSFTRFTASHNFQKPNDPRALNLMNASATETLKAIPEIPIAYGISDEFSFLLPRECSLFDRREEKLVSTVVSTFTGWYVLLWSRYFTGEGGNLRSPPSFDCRAVCYPSVGNVRDYFAWRQVDAHVNNLYNTAFWALVNRGEVGRREAEAELRGTFAADKNELLFSRFGINYNNEPEMYRKGSVVYRDYRIPEDEDAAATATQEQKERAQETKETTAVPKVKSKRQIEKETKHARRARIVTEYVDIIGDEFWVKRPWLLGSEN</sequence>
<feature type="domain" description="tRNAHis guanylyltransferase catalytic" evidence="18">
    <location>
        <begin position="9"/>
        <end position="139"/>
    </location>
</feature>
<proteinExistence type="inferred from homology"/>
<feature type="domain" description="Thg1 C-terminal" evidence="19">
    <location>
        <begin position="143"/>
        <end position="278"/>
    </location>
</feature>
<dbReference type="FunFam" id="3.30.70.3000:FF:000001">
    <property type="entry name" value="tRNA(His) guanylyltransferase"/>
    <property type="match status" value="1"/>
</dbReference>
<dbReference type="EMBL" id="PYWC01000045">
    <property type="protein sequence ID" value="PWW75543.1"/>
    <property type="molecule type" value="Genomic_DNA"/>
</dbReference>
<feature type="binding site" evidence="15">
    <location>
        <begin position="77"/>
        <end position="78"/>
    </location>
    <ligand>
        <name>GTP</name>
        <dbReference type="ChEBI" id="CHEBI:37565"/>
    </ligand>
</feature>
<reference evidence="20 21" key="1">
    <citation type="submission" date="2018-03" db="EMBL/GenBank/DDBJ databases">
        <title>Genomes of Pezizomycetes fungi and the evolution of truffles.</title>
        <authorList>
            <person name="Murat C."/>
            <person name="Payen T."/>
            <person name="Noel B."/>
            <person name="Kuo A."/>
            <person name="Martin F.M."/>
        </authorList>
    </citation>
    <scope>NUCLEOTIDE SEQUENCE [LARGE SCALE GENOMIC DNA]</scope>
    <source>
        <strain evidence="20">091103-1</strain>
    </source>
</reference>
<accession>A0A317SMH5</accession>
<dbReference type="OrthoDB" id="62560at2759"/>
<comment type="cofactor">
    <cofactor evidence="16">
        <name>Mg(2+)</name>
        <dbReference type="ChEBI" id="CHEBI:18420"/>
    </cofactor>
    <text evidence="16">Binds 2 magnesium ions per subunit.</text>
</comment>
<dbReference type="Pfam" id="PF14413">
    <property type="entry name" value="Thg1C"/>
    <property type="match status" value="1"/>
</dbReference>
<evidence type="ECO:0000256" key="8">
    <source>
        <dbReference type="ARBA" id="ARBA00022723"/>
    </source>
</evidence>
<dbReference type="InterPro" id="IPR007537">
    <property type="entry name" value="tRNAHis_GuaTrfase_Thg1"/>
</dbReference>
<evidence type="ECO:0000259" key="19">
    <source>
        <dbReference type="Pfam" id="PF14413"/>
    </source>
</evidence>
<evidence type="ECO:0000256" key="12">
    <source>
        <dbReference type="ARBA" id="ARBA00032480"/>
    </source>
</evidence>
<gene>
    <name evidence="20" type="ORF">C7212DRAFT_358128</name>
</gene>
<evidence type="ECO:0000256" key="14">
    <source>
        <dbReference type="PIRNR" id="PIRNR028980"/>
    </source>
</evidence>
<evidence type="ECO:0000256" key="9">
    <source>
        <dbReference type="ARBA" id="ARBA00022741"/>
    </source>
</evidence>
<dbReference type="PANTHER" id="PTHR12729:SF6">
    <property type="entry name" value="TRNA(HIS) GUANYLYLTRANSFERASE-RELATED"/>
    <property type="match status" value="1"/>
</dbReference>
<evidence type="ECO:0000256" key="10">
    <source>
        <dbReference type="ARBA" id="ARBA00022842"/>
    </source>
</evidence>
<evidence type="ECO:0000313" key="20">
    <source>
        <dbReference type="EMBL" id="PWW75543.1"/>
    </source>
</evidence>
<keyword evidence="8 14" id="KW-0479">Metal-binding</keyword>
<organism evidence="20 21">
    <name type="scientific">Tuber magnatum</name>
    <name type="common">white Piedmont truffle</name>
    <dbReference type="NCBI Taxonomy" id="42249"/>
    <lineage>
        <taxon>Eukaryota</taxon>
        <taxon>Fungi</taxon>
        <taxon>Dikarya</taxon>
        <taxon>Ascomycota</taxon>
        <taxon>Pezizomycotina</taxon>
        <taxon>Pezizomycetes</taxon>
        <taxon>Pezizales</taxon>
        <taxon>Tuberaceae</taxon>
        <taxon>Tuber</taxon>
    </lineage>
</organism>
<name>A0A317SMH5_9PEZI</name>
<evidence type="ECO:0000256" key="3">
    <source>
        <dbReference type="ARBA" id="ARBA00012511"/>
    </source>
</evidence>
<keyword evidence="6 14" id="KW-0819">tRNA processing</keyword>
<dbReference type="PANTHER" id="PTHR12729">
    <property type="entry name" value="TRNA(HIS) GUANYLYLTRANSFERASE-RELATED"/>
    <property type="match status" value="1"/>
</dbReference>
<feature type="region of interest" description="Disordered" evidence="17">
    <location>
        <begin position="227"/>
        <end position="262"/>
    </location>
</feature>
<evidence type="ECO:0000256" key="17">
    <source>
        <dbReference type="SAM" id="MobiDB-lite"/>
    </source>
</evidence>
<protein>
    <recommendedName>
        <fullName evidence="4 14">tRNA(His) guanylyltransferase</fullName>
        <ecNumber evidence="3 14">2.7.7.79</ecNumber>
    </recommendedName>
    <alternativeName>
        <fullName evidence="12 14">tRNA-histidine guanylyltransferase</fullName>
    </alternativeName>
</protein>
<evidence type="ECO:0000256" key="13">
    <source>
        <dbReference type="ARBA" id="ARBA00047281"/>
    </source>
</evidence>
<dbReference type="GO" id="GO:0000287">
    <property type="term" value="F:magnesium ion binding"/>
    <property type="evidence" value="ECO:0007669"/>
    <property type="project" value="UniProtKB-UniRule"/>
</dbReference>
<evidence type="ECO:0000256" key="4">
    <source>
        <dbReference type="ARBA" id="ARBA00015443"/>
    </source>
</evidence>
<keyword evidence="11 14" id="KW-0342">GTP-binding</keyword>
<comment type="catalytic activity">
    <reaction evidence="13 14">
        <text>a 5'-end ribonucleotide-tRNA(His) + GTP + ATP + H2O = a 5'-end phospho-guanosine-ribonucleotide-tRNA(His) + AMP + 2 diphosphate + H(+)</text>
        <dbReference type="Rhea" id="RHEA:54564"/>
        <dbReference type="Rhea" id="RHEA-COMP:14193"/>
        <dbReference type="Rhea" id="RHEA-COMP:14917"/>
        <dbReference type="ChEBI" id="CHEBI:15377"/>
        <dbReference type="ChEBI" id="CHEBI:15378"/>
        <dbReference type="ChEBI" id="CHEBI:30616"/>
        <dbReference type="ChEBI" id="CHEBI:33019"/>
        <dbReference type="ChEBI" id="CHEBI:37565"/>
        <dbReference type="ChEBI" id="CHEBI:138282"/>
        <dbReference type="ChEBI" id="CHEBI:141847"/>
        <dbReference type="ChEBI" id="CHEBI:456215"/>
        <dbReference type="EC" id="2.7.7.79"/>
    </reaction>
</comment>
<evidence type="ECO:0000256" key="2">
    <source>
        <dbReference type="ARBA" id="ARBA00010113"/>
    </source>
</evidence>
<feature type="binding site" evidence="16">
    <location>
        <position position="31"/>
    </location>
    <ligand>
        <name>Mg(2+)</name>
        <dbReference type="ChEBI" id="CHEBI:18420"/>
        <label>1</label>
        <note>catalytic</note>
    </ligand>
</feature>
<dbReference type="STRING" id="42249.A0A317SMH5"/>
<evidence type="ECO:0000259" key="18">
    <source>
        <dbReference type="Pfam" id="PF04446"/>
    </source>
</evidence>
<comment type="function">
    <text evidence="1 14">Adds a GMP to the 5'-end of tRNA(His) after transcription and RNase P cleavage.</text>
</comment>
<feature type="compositionally biased region" description="Basic and acidic residues" evidence="17">
    <location>
        <begin position="235"/>
        <end position="245"/>
    </location>
</feature>
<dbReference type="Proteomes" id="UP000246991">
    <property type="component" value="Unassembled WGS sequence"/>
</dbReference>
<keyword evidence="7 14" id="KW-0548">Nucleotidyltransferase</keyword>
<dbReference type="Pfam" id="PF04446">
    <property type="entry name" value="Thg1"/>
    <property type="match status" value="1"/>
</dbReference>
<evidence type="ECO:0000256" key="11">
    <source>
        <dbReference type="ARBA" id="ARBA00023134"/>
    </source>
</evidence>
<feature type="binding site" evidence="16">
    <location>
        <position position="78"/>
    </location>
    <ligand>
        <name>Mg(2+)</name>
        <dbReference type="ChEBI" id="CHEBI:18420"/>
        <label>2</label>
        <note>catalytic</note>
    </ligand>
</feature>
<dbReference type="Gene3D" id="3.30.70.3000">
    <property type="match status" value="1"/>
</dbReference>
<dbReference type="GO" id="GO:0008193">
    <property type="term" value="F:tRNA guanylyltransferase activity"/>
    <property type="evidence" value="ECO:0007669"/>
    <property type="project" value="UniProtKB-UniRule"/>
</dbReference>
<evidence type="ECO:0000256" key="7">
    <source>
        <dbReference type="ARBA" id="ARBA00022695"/>
    </source>
</evidence>
<feature type="binding site" evidence="16">
    <location>
        <position position="32"/>
    </location>
    <ligand>
        <name>Mg(2+)</name>
        <dbReference type="ChEBI" id="CHEBI:18420"/>
        <label>1</label>
        <note>catalytic</note>
    </ligand>
</feature>
<feature type="binding site" evidence="16">
    <location>
        <position position="31"/>
    </location>
    <ligand>
        <name>Mg(2+)</name>
        <dbReference type="ChEBI" id="CHEBI:18420"/>
        <label>2</label>
        <note>catalytic</note>
    </ligand>
</feature>